<organism evidence="2 3">
    <name type="scientific">Streptococcus parauberis KRS-02083</name>
    <dbReference type="NCBI Taxonomy" id="1207545"/>
    <lineage>
        <taxon>Bacteria</taxon>
        <taxon>Bacillati</taxon>
        <taxon>Bacillota</taxon>
        <taxon>Bacilli</taxon>
        <taxon>Lactobacillales</taxon>
        <taxon>Streptococcaceae</taxon>
        <taxon>Streptococcus</taxon>
    </lineage>
</organism>
<proteinExistence type="predicted"/>
<dbReference type="Gene3D" id="1.10.287.1080">
    <property type="entry name" value="MazG-like"/>
    <property type="match status" value="1"/>
</dbReference>
<dbReference type="GeneID" id="61420255"/>
<gene>
    <name evidence="2" type="ORF">SPJ1_1297</name>
</gene>
<dbReference type="Pfam" id="PF03819">
    <property type="entry name" value="MazG"/>
    <property type="match status" value="1"/>
</dbReference>
<reference evidence="2 3" key="1">
    <citation type="journal article" date="2013" name="PLoS ONE">
        <title>Comparative Genomic Characterization of Three Streptococcus parauberis Strains in Fish Pathogen, as Assessed by Wide-Genome Analyses.</title>
        <authorList>
            <person name="Nho S.W."/>
            <person name="Hikima J."/>
            <person name="Park S.B."/>
            <person name="Jang H.B."/>
            <person name="Cha I.S."/>
            <person name="Yasuike M."/>
            <person name="Nakamura Y."/>
            <person name="Fujiwara A."/>
            <person name="Sano M."/>
            <person name="Kanai K."/>
            <person name="Kondo H."/>
            <person name="Hirono I."/>
            <person name="Takeyama H."/>
            <person name="Aoki T."/>
            <person name="Jung T.S."/>
        </authorList>
    </citation>
    <scope>NUCLEOTIDE SEQUENCE [LARGE SCALE GENOMIC DNA]</scope>
    <source>
        <strain evidence="2 3">KRS-02083</strain>
    </source>
</reference>
<dbReference type="SUPFAM" id="SSF101386">
    <property type="entry name" value="all-alpha NTP pyrophosphatases"/>
    <property type="match status" value="1"/>
</dbReference>
<protein>
    <recommendedName>
        <fullName evidence="1">NTP pyrophosphohydrolase MazG-like domain-containing protein</fullName>
    </recommendedName>
</protein>
<accession>A0ABN0ISP1</accession>
<name>A0ABN0ISP1_9STRE</name>
<dbReference type="EMBL" id="ALYM01000003">
    <property type="protein sequence ID" value="EMG25886.1"/>
    <property type="molecule type" value="Genomic_DNA"/>
</dbReference>
<evidence type="ECO:0000259" key="1">
    <source>
        <dbReference type="Pfam" id="PF03819"/>
    </source>
</evidence>
<evidence type="ECO:0000313" key="2">
    <source>
        <dbReference type="EMBL" id="EMG25886.1"/>
    </source>
</evidence>
<keyword evidence="3" id="KW-1185">Reference proteome</keyword>
<dbReference type="InterPro" id="IPR004518">
    <property type="entry name" value="MazG-like_dom"/>
</dbReference>
<comment type="caution">
    <text evidence="2">The sequence shown here is derived from an EMBL/GenBank/DDBJ whole genome shotgun (WGS) entry which is preliminary data.</text>
</comment>
<dbReference type="RefSeq" id="WP_003103364.1">
    <property type="nucleotide sequence ID" value="NZ_ALYM01000003.1"/>
</dbReference>
<evidence type="ECO:0000313" key="3">
    <source>
        <dbReference type="Proteomes" id="UP000011769"/>
    </source>
</evidence>
<sequence length="111" mass="12679">MNKLAIITYQDYMKNIYKSHQGDQGLFMKLVEEVGEVAQVLNIKEGRKQADINIDEALSQELADIIHYAFAIASINNIDLESVILEKDKSASLKYGRTENLINYIQKEKTK</sequence>
<dbReference type="Proteomes" id="UP000011769">
    <property type="component" value="Unassembled WGS sequence"/>
</dbReference>
<feature type="domain" description="NTP pyrophosphohydrolase MazG-like" evidence="1">
    <location>
        <begin position="23"/>
        <end position="85"/>
    </location>
</feature>